<gene>
    <name evidence="2" type="ORF">IT882_01055</name>
</gene>
<evidence type="ECO:0000256" key="1">
    <source>
        <dbReference type="SAM" id="Phobius"/>
    </source>
</evidence>
<feature type="transmembrane region" description="Helical" evidence="1">
    <location>
        <begin position="7"/>
        <end position="27"/>
    </location>
</feature>
<keyword evidence="3" id="KW-1185">Reference proteome</keyword>
<dbReference type="KEGG" id="msf:IT882_01055"/>
<dbReference type="InterPro" id="IPR021517">
    <property type="entry name" value="DUF3180"/>
</dbReference>
<sequence length="163" mass="16601">MRRTGSGILLVTAAIALAGGFLVNQLLTATGRSTFTPLVTLPVLLIALGAIVVALAVPVWRASRGHTRTPINPFRALRIAMLAKASSLLGAAAVGFAAGLVVFLLTRPVVPPLGSMATQLTTLGAGLLLVAAGLVAEYLCTIRKDDDDEQPGGIDPGFGAHGP</sequence>
<keyword evidence="1" id="KW-0812">Transmembrane</keyword>
<feature type="transmembrane region" description="Helical" evidence="1">
    <location>
        <begin position="117"/>
        <end position="140"/>
    </location>
</feature>
<dbReference type="RefSeq" id="WP_195692802.1">
    <property type="nucleotide sequence ID" value="NZ_CP064760.1"/>
</dbReference>
<organism evidence="2 3">
    <name type="scientific">Microbacterium schleiferi</name>
    <dbReference type="NCBI Taxonomy" id="69362"/>
    <lineage>
        <taxon>Bacteria</taxon>
        <taxon>Bacillati</taxon>
        <taxon>Actinomycetota</taxon>
        <taxon>Actinomycetes</taxon>
        <taxon>Micrococcales</taxon>
        <taxon>Microbacteriaceae</taxon>
        <taxon>Microbacterium</taxon>
    </lineage>
</organism>
<protein>
    <submittedName>
        <fullName evidence="2">DUF3180 domain-containing protein</fullName>
    </submittedName>
</protein>
<dbReference type="Proteomes" id="UP000594480">
    <property type="component" value="Chromosome"/>
</dbReference>
<name>A0A7S8MX38_9MICO</name>
<reference evidence="2 3" key="1">
    <citation type="submission" date="2020-11" db="EMBL/GenBank/DDBJ databases">
        <title>Amino acid is mineralized and recycled by bacteria in oceanic microbiome.</title>
        <authorList>
            <person name="Zheng L.Y."/>
        </authorList>
    </citation>
    <scope>NUCLEOTIDE SEQUENCE [LARGE SCALE GENOMIC DNA]</scope>
    <source>
        <strain evidence="2 3">A32-1</strain>
    </source>
</reference>
<dbReference type="EMBL" id="CP064760">
    <property type="protein sequence ID" value="QPE04775.1"/>
    <property type="molecule type" value="Genomic_DNA"/>
</dbReference>
<keyword evidence="1" id="KW-0472">Membrane</keyword>
<evidence type="ECO:0000313" key="3">
    <source>
        <dbReference type="Proteomes" id="UP000594480"/>
    </source>
</evidence>
<dbReference type="AlphaFoldDB" id="A0A7S8MX38"/>
<feature type="transmembrane region" description="Helical" evidence="1">
    <location>
        <begin position="81"/>
        <end position="105"/>
    </location>
</feature>
<accession>A0A7S8MX38</accession>
<proteinExistence type="predicted"/>
<evidence type="ECO:0000313" key="2">
    <source>
        <dbReference type="EMBL" id="QPE04775.1"/>
    </source>
</evidence>
<feature type="transmembrane region" description="Helical" evidence="1">
    <location>
        <begin position="39"/>
        <end position="60"/>
    </location>
</feature>
<keyword evidence="1" id="KW-1133">Transmembrane helix</keyword>
<dbReference type="Pfam" id="PF11377">
    <property type="entry name" value="DUF3180"/>
    <property type="match status" value="1"/>
</dbReference>